<dbReference type="InterPro" id="IPR000182">
    <property type="entry name" value="GNAT_dom"/>
</dbReference>
<dbReference type="Gene3D" id="3.40.640.10">
    <property type="entry name" value="Type I PLP-dependent aspartate aminotransferase-like (Major domain)"/>
    <property type="match status" value="1"/>
</dbReference>
<dbReference type="GO" id="GO:0000271">
    <property type="term" value="P:polysaccharide biosynthetic process"/>
    <property type="evidence" value="ECO:0007669"/>
    <property type="project" value="TreeGrafter"/>
</dbReference>
<dbReference type="GO" id="GO:0008483">
    <property type="term" value="F:transaminase activity"/>
    <property type="evidence" value="ECO:0007669"/>
    <property type="project" value="TreeGrafter"/>
</dbReference>
<dbReference type="CDD" id="cd04301">
    <property type="entry name" value="NAT_SF"/>
    <property type="match status" value="1"/>
</dbReference>
<name>A0A6C0AZJ7_9ZZZZ</name>
<dbReference type="GO" id="GO:0030170">
    <property type="term" value="F:pyridoxal phosphate binding"/>
    <property type="evidence" value="ECO:0007669"/>
    <property type="project" value="TreeGrafter"/>
</dbReference>
<feature type="domain" description="N-acetyltransferase" evidence="1">
    <location>
        <begin position="376"/>
        <end position="513"/>
    </location>
</feature>
<dbReference type="SUPFAM" id="SSF55729">
    <property type="entry name" value="Acyl-CoA N-acyltransferases (Nat)"/>
    <property type="match status" value="1"/>
</dbReference>
<evidence type="ECO:0000259" key="1">
    <source>
        <dbReference type="PROSITE" id="PS51186"/>
    </source>
</evidence>
<dbReference type="InterPro" id="IPR015421">
    <property type="entry name" value="PyrdxlP-dep_Trfase_major"/>
</dbReference>
<dbReference type="InterPro" id="IPR016181">
    <property type="entry name" value="Acyl_CoA_acyltransferase"/>
</dbReference>
<sequence length="516" mass="60096">MISIYEPDISQYRKSAINAIESGWISNHGEYLEKSTQKLKEILNCNFAILMANGTCATHCLFLSLKFKHPEIKKIYVPNNAYVAAWNSALMVYSIENLEVMKMDMNTWNINTSDEYIKTLDSNSAVLIVHNLGNVINVPRLKSQRPDLIFVEDNCEGLFGKYNGIYSGTSNDILCSSASFYGNKIITTGEGGIFLTQHNDIYEHIKKVYSQGMSQIRYLHNVHAYNYRMNNVQAGFLYDQLTDINNILENKKRIFSNYERLMDELIKMNKIALFEKEENTECANWIFSVRLIGNSKTIEETTDFFRDNGIDIRPFFYPINKHGHLSIIENNDKISKLLNKEIIMIPSSPKITIEQQEKVAAIIYKFIFLNEKISVTEINDNNIVIINQFIPTINSKHFRYFDKRTSNAIKNHAITLLFYDEIKCVYFGYTHIDYDNASNKYWFGIYLDEHYRGKGFGGLLLNYTLNHNKIKDISEIHLSVDIDNVYAVKLYQKNNFTIYKSIDRINYMKIITRWHL</sequence>
<accession>A0A6C0AZJ7</accession>
<dbReference type="PANTHER" id="PTHR30244">
    <property type="entry name" value="TRANSAMINASE"/>
    <property type="match status" value="1"/>
</dbReference>
<proteinExistence type="predicted"/>
<dbReference type="InterPro" id="IPR015424">
    <property type="entry name" value="PyrdxlP-dep_Trfase"/>
</dbReference>
<protein>
    <recommendedName>
        <fullName evidence="1">N-acetyltransferase domain-containing protein</fullName>
    </recommendedName>
</protein>
<dbReference type="PANTHER" id="PTHR30244:SF34">
    <property type="entry name" value="DTDP-4-AMINO-4,6-DIDEOXYGALACTOSE TRANSAMINASE"/>
    <property type="match status" value="1"/>
</dbReference>
<dbReference type="Gene3D" id="3.90.1150.10">
    <property type="entry name" value="Aspartate Aminotransferase, domain 1"/>
    <property type="match status" value="1"/>
</dbReference>
<dbReference type="InterPro" id="IPR000653">
    <property type="entry name" value="DegT/StrS_aminotransferase"/>
</dbReference>
<dbReference type="SUPFAM" id="SSF53383">
    <property type="entry name" value="PLP-dependent transferases"/>
    <property type="match status" value="1"/>
</dbReference>
<dbReference type="Pfam" id="PF00583">
    <property type="entry name" value="Acetyltransf_1"/>
    <property type="match status" value="1"/>
</dbReference>
<evidence type="ECO:0000313" key="2">
    <source>
        <dbReference type="EMBL" id="QHS85417.1"/>
    </source>
</evidence>
<dbReference type="InterPro" id="IPR015422">
    <property type="entry name" value="PyrdxlP-dep_Trfase_small"/>
</dbReference>
<dbReference type="Pfam" id="PF01041">
    <property type="entry name" value="DegT_DnrJ_EryC1"/>
    <property type="match status" value="1"/>
</dbReference>
<organism evidence="2">
    <name type="scientific">viral metagenome</name>
    <dbReference type="NCBI Taxonomy" id="1070528"/>
    <lineage>
        <taxon>unclassified sequences</taxon>
        <taxon>metagenomes</taxon>
        <taxon>organismal metagenomes</taxon>
    </lineage>
</organism>
<dbReference type="EMBL" id="MN739043">
    <property type="protein sequence ID" value="QHS85417.1"/>
    <property type="molecule type" value="Genomic_DNA"/>
</dbReference>
<dbReference type="Gene3D" id="3.40.630.30">
    <property type="match status" value="1"/>
</dbReference>
<dbReference type="GO" id="GO:0016747">
    <property type="term" value="F:acyltransferase activity, transferring groups other than amino-acyl groups"/>
    <property type="evidence" value="ECO:0007669"/>
    <property type="project" value="InterPro"/>
</dbReference>
<reference evidence="2" key="1">
    <citation type="journal article" date="2020" name="Nature">
        <title>Giant virus diversity and host interactions through global metagenomics.</title>
        <authorList>
            <person name="Schulz F."/>
            <person name="Roux S."/>
            <person name="Paez-Espino D."/>
            <person name="Jungbluth S."/>
            <person name="Walsh D.A."/>
            <person name="Denef V.J."/>
            <person name="McMahon K.D."/>
            <person name="Konstantinidis K.T."/>
            <person name="Eloe-Fadrosh E.A."/>
            <person name="Kyrpides N.C."/>
            <person name="Woyke T."/>
        </authorList>
    </citation>
    <scope>NUCLEOTIDE SEQUENCE</scope>
    <source>
        <strain evidence="2">GVMAG-M-3300009182-78</strain>
    </source>
</reference>
<dbReference type="AlphaFoldDB" id="A0A6C0AZJ7"/>
<dbReference type="PROSITE" id="PS51186">
    <property type="entry name" value="GNAT"/>
    <property type="match status" value="1"/>
</dbReference>